<accession>A0AAE3GNC7</accession>
<evidence type="ECO:0000313" key="5">
    <source>
        <dbReference type="EMBL" id="MCP2727062.1"/>
    </source>
</evidence>
<dbReference type="PANTHER" id="PTHR43201:SF5">
    <property type="entry name" value="MEDIUM-CHAIN ACYL-COA LIGASE ACSF2, MITOCHONDRIAL"/>
    <property type="match status" value="1"/>
</dbReference>
<feature type="domain" description="AMP-dependent synthetase/ligase" evidence="3">
    <location>
        <begin position="62"/>
        <end position="342"/>
    </location>
</feature>
<organism evidence="5 6">
    <name type="scientific">Limnofasciculus baicalensis BBK-W-15</name>
    <dbReference type="NCBI Taxonomy" id="2699891"/>
    <lineage>
        <taxon>Bacteria</taxon>
        <taxon>Bacillati</taxon>
        <taxon>Cyanobacteriota</taxon>
        <taxon>Cyanophyceae</taxon>
        <taxon>Coleofasciculales</taxon>
        <taxon>Coleofasciculaceae</taxon>
        <taxon>Limnofasciculus</taxon>
        <taxon>Limnofasciculus baicalensis</taxon>
    </lineage>
</organism>
<proteinExistence type="inferred from homology"/>
<dbReference type="InterPro" id="IPR042099">
    <property type="entry name" value="ANL_N_sf"/>
</dbReference>
<dbReference type="GO" id="GO:0006631">
    <property type="term" value="P:fatty acid metabolic process"/>
    <property type="evidence" value="ECO:0007669"/>
    <property type="project" value="TreeGrafter"/>
</dbReference>
<gene>
    <name evidence="5" type="ORF">NJ959_01045</name>
</gene>
<dbReference type="RefSeq" id="WP_254009879.1">
    <property type="nucleotide sequence ID" value="NZ_JAMZMM010000005.1"/>
</dbReference>
<evidence type="ECO:0000256" key="1">
    <source>
        <dbReference type="ARBA" id="ARBA00006432"/>
    </source>
</evidence>
<comment type="similarity">
    <text evidence="1">Belongs to the ATP-dependent AMP-binding enzyme family.</text>
</comment>
<dbReference type="AlphaFoldDB" id="A0AAE3GNC7"/>
<dbReference type="Proteomes" id="UP001204953">
    <property type="component" value="Unassembled WGS sequence"/>
</dbReference>
<keyword evidence="6" id="KW-1185">Reference proteome</keyword>
<keyword evidence="2 5" id="KW-0436">Ligase</keyword>
<dbReference type="Pfam" id="PF13193">
    <property type="entry name" value="AMP-binding_C"/>
    <property type="match status" value="1"/>
</dbReference>
<dbReference type="InterPro" id="IPR000873">
    <property type="entry name" value="AMP-dep_synth/lig_dom"/>
</dbReference>
<evidence type="ECO:0000256" key="2">
    <source>
        <dbReference type="ARBA" id="ARBA00022598"/>
    </source>
</evidence>
<feature type="domain" description="AMP-binding enzyme C-terminal" evidence="4">
    <location>
        <begin position="408"/>
        <end position="482"/>
    </location>
</feature>
<sequence>MKFEYNVFEPLNYLKQRVSEDWLIGYDSNQFNYLVKEFLGKFTQLSLEGIPPKILLAESDPWRFLAAFIAAVAADCPVFLGNSNWVEREWEEVIDLVKPNLVLGKGIDLGITEARNLCYGIGEDTITNNQQLITNNQQSRIMIPTGGSSGKIRFAIHSWDTLMASVSGFHQYFDCKPINSFCVLPLHHVSGLMQFIRSLTTGGRFAILPFKALIAGEGRDINPSEFFISLVPTQLQKLLNAGAAEWLSRFQTVLLGGAAPWESLLEEARSYSIRLAPTYGMTETASQIVTLKPEAFLAGNNSSGQILPHAKVTICSNTGEILGVNETGIVTIEADSLAVGYYPVEVKDKDNFSSHQSHITENNIKPTFQIPNLQSDDLGFFDSEGYLTIVSRRSHKIITGGENVFPAEVEAAILASQLVTDVCVVGLADSYWGEVVTAVYAPNSPQVSSDLLQETITDKLCKFKHPKYWIPVEVLPRNSQGKINYQEIKQVALACLSKL</sequence>
<reference evidence="5" key="1">
    <citation type="submission" date="2022-06" db="EMBL/GenBank/DDBJ databases">
        <title>New cyanobacteria of genus Symplocastrum in benthos of Lake Baikal.</title>
        <authorList>
            <person name="Sorokovikova E."/>
            <person name="Tikhonova I."/>
            <person name="Krasnopeev A."/>
            <person name="Evseev P."/>
            <person name="Gladkikh A."/>
            <person name="Belykh O."/>
        </authorList>
    </citation>
    <scope>NUCLEOTIDE SEQUENCE</scope>
    <source>
        <strain evidence="5">BBK-W-15</strain>
    </source>
</reference>
<dbReference type="InterPro" id="IPR045851">
    <property type="entry name" value="AMP-bd_C_sf"/>
</dbReference>
<dbReference type="Gene3D" id="3.40.50.12780">
    <property type="entry name" value="N-terminal domain of ligase-like"/>
    <property type="match status" value="1"/>
</dbReference>
<dbReference type="InterPro" id="IPR025110">
    <property type="entry name" value="AMP-bd_C"/>
</dbReference>
<dbReference type="PANTHER" id="PTHR43201">
    <property type="entry name" value="ACYL-COA SYNTHETASE"/>
    <property type="match status" value="1"/>
</dbReference>
<dbReference type="GO" id="GO:0031956">
    <property type="term" value="F:medium-chain fatty acid-CoA ligase activity"/>
    <property type="evidence" value="ECO:0007669"/>
    <property type="project" value="TreeGrafter"/>
</dbReference>
<evidence type="ECO:0000313" key="6">
    <source>
        <dbReference type="Proteomes" id="UP001204953"/>
    </source>
</evidence>
<name>A0AAE3GNC7_9CYAN</name>
<evidence type="ECO:0000259" key="4">
    <source>
        <dbReference type="Pfam" id="PF13193"/>
    </source>
</evidence>
<dbReference type="SUPFAM" id="SSF56801">
    <property type="entry name" value="Acetyl-CoA synthetase-like"/>
    <property type="match status" value="1"/>
</dbReference>
<evidence type="ECO:0000259" key="3">
    <source>
        <dbReference type="Pfam" id="PF00501"/>
    </source>
</evidence>
<dbReference type="Gene3D" id="3.30.300.30">
    <property type="match status" value="1"/>
</dbReference>
<dbReference type="Pfam" id="PF00501">
    <property type="entry name" value="AMP-binding"/>
    <property type="match status" value="1"/>
</dbReference>
<dbReference type="EMBL" id="JAMZMM010000005">
    <property type="protein sequence ID" value="MCP2727062.1"/>
    <property type="molecule type" value="Genomic_DNA"/>
</dbReference>
<comment type="caution">
    <text evidence="5">The sequence shown here is derived from an EMBL/GenBank/DDBJ whole genome shotgun (WGS) entry which is preliminary data.</text>
</comment>
<protein>
    <submittedName>
        <fullName evidence="5">2-succinylbenzoate--CoA ligase</fullName>
    </submittedName>
</protein>